<dbReference type="RefSeq" id="WP_129017837.1">
    <property type="nucleotide sequence ID" value="NZ_SDDZ01000007.1"/>
</dbReference>
<dbReference type="Gene3D" id="1.10.260.40">
    <property type="entry name" value="lambda repressor-like DNA-binding domains"/>
    <property type="match status" value="1"/>
</dbReference>
<dbReference type="GO" id="GO:0000976">
    <property type="term" value="F:transcription cis-regulatory region binding"/>
    <property type="evidence" value="ECO:0007669"/>
    <property type="project" value="TreeGrafter"/>
</dbReference>
<dbReference type="OrthoDB" id="755826at2"/>
<dbReference type="SUPFAM" id="SSF47413">
    <property type="entry name" value="lambda repressor-like DNA-binding domains"/>
    <property type="match status" value="1"/>
</dbReference>
<gene>
    <name evidence="5" type="ORF">ESZ48_12535</name>
</gene>
<comment type="caution">
    <text evidence="5">The sequence shown here is derived from an EMBL/GenBank/DDBJ whole genome shotgun (WGS) entry which is preliminary data.</text>
</comment>
<dbReference type="InterPro" id="IPR010982">
    <property type="entry name" value="Lambda_DNA-bd_dom_sf"/>
</dbReference>
<keyword evidence="2" id="KW-0238">DNA-binding</keyword>
<dbReference type="EMBL" id="SDDZ01000007">
    <property type="protein sequence ID" value="RXJ49436.1"/>
    <property type="molecule type" value="Genomic_DNA"/>
</dbReference>
<evidence type="ECO:0000313" key="5">
    <source>
        <dbReference type="EMBL" id="RXJ49436.1"/>
    </source>
</evidence>
<dbReference type="InterPro" id="IPR001761">
    <property type="entry name" value="Peripla_BP/Lac1_sug-bd_dom"/>
</dbReference>
<dbReference type="AlphaFoldDB" id="A0A4V1LMR7"/>
<keyword evidence="6" id="KW-1185">Reference proteome</keyword>
<sequence length="195" mass="22167">MAWINYKKRNMMEVTMKTLSQMSGYSVSTVSKALRDKKDISIKTRQIIKELAESYDFVPNNSAIALRSQKSNTIAVIVPQIDSMIYGSMLNTIQMEAYKQGYRVVVQQYLNFENGEIECLKSLRNGGIDGVIVIGTSTALEELQQNSKDQFFPTIIKRVEDLTLKAQDYKHFGNKMITSLFSKINVNDSMRVNVV</sequence>
<dbReference type="InterPro" id="IPR028082">
    <property type="entry name" value="Peripla_BP_I"/>
</dbReference>
<evidence type="ECO:0000313" key="6">
    <source>
        <dbReference type="Proteomes" id="UP000289792"/>
    </source>
</evidence>
<dbReference type="PANTHER" id="PTHR30146:SF109">
    <property type="entry name" value="HTH-TYPE TRANSCRIPTIONAL REGULATOR GALS"/>
    <property type="match status" value="1"/>
</dbReference>
<protein>
    <submittedName>
        <fullName evidence="5">LacI family transcriptional regulator</fullName>
    </submittedName>
</protein>
<dbReference type="SMART" id="SM00354">
    <property type="entry name" value="HTH_LACI"/>
    <property type="match status" value="1"/>
</dbReference>
<dbReference type="Proteomes" id="UP000289792">
    <property type="component" value="Unassembled WGS sequence"/>
</dbReference>
<feature type="domain" description="HTH lacI-type" evidence="4">
    <location>
        <begin position="14"/>
        <end position="68"/>
    </location>
</feature>
<keyword evidence="1" id="KW-0805">Transcription regulation</keyword>
<dbReference type="Gene3D" id="3.40.50.2300">
    <property type="match status" value="1"/>
</dbReference>
<dbReference type="InterPro" id="IPR000843">
    <property type="entry name" value="HTH_LacI"/>
</dbReference>
<evidence type="ECO:0000256" key="2">
    <source>
        <dbReference type="ARBA" id="ARBA00023125"/>
    </source>
</evidence>
<dbReference type="Pfam" id="PF00532">
    <property type="entry name" value="Peripla_BP_1"/>
    <property type="match status" value="1"/>
</dbReference>
<keyword evidence="3" id="KW-0804">Transcription</keyword>
<proteinExistence type="predicted"/>
<dbReference type="GO" id="GO:0003700">
    <property type="term" value="F:DNA-binding transcription factor activity"/>
    <property type="evidence" value="ECO:0007669"/>
    <property type="project" value="TreeGrafter"/>
</dbReference>
<evidence type="ECO:0000259" key="4">
    <source>
        <dbReference type="PROSITE" id="PS50932"/>
    </source>
</evidence>
<dbReference type="PROSITE" id="PS50932">
    <property type="entry name" value="HTH_LACI_2"/>
    <property type="match status" value="1"/>
</dbReference>
<evidence type="ECO:0000256" key="1">
    <source>
        <dbReference type="ARBA" id="ARBA00023015"/>
    </source>
</evidence>
<dbReference type="Pfam" id="PF00356">
    <property type="entry name" value="LacI"/>
    <property type="match status" value="1"/>
</dbReference>
<dbReference type="PANTHER" id="PTHR30146">
    <property type="entry name" value="LACI-RELATED TRANSCRIPTIONAL REPRESSOR"/>
    <property type="match status" value="1"/>
</dbReference>
<dbReference type="SUPFAM" id="SSF53822">
    <property type="entry name" value="Periplasmic binding protein-like I"/>
    <property type="match status" value="1"/>
</dbReference>
<accession>A0A4V1LMR7</accession>
<organism evidence="5 6">
    <name type="scientific">Gelidibacter gilvus</name>
    <dbReference type="NCBI Taxonomy" id="59602"/>
    <lineage>
        <taxon>Bacteria</taxon>
        <taxon>Pseudomonadati</taxon>
        <taxon>Bacteroidota</taxon>
        <taxon>Flavobacteriia</taxon>
        <taxon>Flavobacteriales</taxon>
        <taxon>Flavobacteriaceae</taxon>
        <taxon>Gelidibacter</taxon>
    </lineage>
</organism>
<reference evidence="5 6" key="1">
    <citation type="submission" date="2019-01" db="EMBL/GenBank/DDBJ databases">
        <title>Genome sequence of the Antarctic species Gelidibacter gilvus ACAM 158(T).</title>
        <authorList>
            <person name="Bowman J.P."/>
        </authorList>
    </citation>
    <scope>NUCLEOTIDE SEQUENCE [LARGE SCALE GENOMIC DNA]</scope>
    <source>
        <strain evidence="5 6">IC158</strain>
    </source>
</reference>
<evidence type="ECO:0000256" key="3">
    <source>
        <dbReference type="ARBA" id="ARBA00023163"/>
    </source>
</evidence>
<dbReference type="CDD" id="cd01392">
    <property type="entry name" value="HTH_LacI"/>
    <property type="match status" value="1"/>
</dbReference>
<name>A0A4V1LMR7_9FLAO</name>